<evidence type="ECO:0000256" key="3">
    <source>
        <dbReference type="ARBA" id="ARBA00022475"/>
    </source>
</evidence>
<dbReference type="NCBIfam" id="TIGR03426">
    <property type="entry name" value="shape_MreD"/>
    <property type="match status" value="1"/>
</dbReference>
<keyword evidence="5" id="KW-0133">Cell shape</keyword>
<dbReference type="AlphaFoldDB" id="A0A0H4QER0"/>
<keyword evidence="6 8" id="KW-1133">Transmembrane helix</keyword>
<reference evidence="10" key="1">
    <citation type="submission" date="2015-07" db="EMBL/GenBank/DDBJ databases">
        <title>Lactobacillus ginsenosidimutans/EMML 3141/ whole genome sequencing.</title>
        <authorList>
            <person name="Kim M.K."/>
            <person name="Im W.-T."/>
            <person name="Srinivasan S."/>
            <person name="Lee J.-J."/>
        </authorList>
    </citation>
    <scope>NUCLEOTIDE SEQUENCE [LARGE SCALE GENOMIC DNA]</scope>
    <source>
        <strain evidence="10">EMML 3041</strain>
    </source>
</reference>
<name>A0A0H4QER0_9LACO</name>
<evidence type="ECO:0000256" key="7">
    <source>
        <dbReference type="ARBA" id="ARBA00023136"/>
    </source>
</evidence>
<keyword evidence="4 8" id="KW-0812">Transmembrane</keyword>
<comment type="similarity">
    <text evidence="2">Belongs to the MreD family.</text>
</comment>
<dbReference type="OrthoDB" id="2148512at2"/>
<keyword evidence="10" id="KW-1185">Reference proteome</keyword>
<evidence type="ECO:0000256" key="2">
    <source>
        <dbReference type="ARBA" id="ARBA00007776"/>
    </source>
</evidence>
<dbReference type="PATRIC" id="fig|1007676.4.peg.373"/>
<dbReference type="EMBL" id="CP012034">
    <property type="protein sequence ID" value="AKP66402.1"/>
    <property type="molecule type" value="Genomic_DNA"/>
</dbReference>
<evidence type="ECO:0000256" key="6">
    <source>
        <dbReference type="ARBA" id="ARBA00022989"/>
    </source>
</evidence>
<feature type="transmembrane region" description="Helical" evidence="8">
    <location>
        <begin position="36"/>
        <end position="56"/>
    </location>
</feature>
<comment type="subcellular location">
    <subcellularLocation>
        <location evidence="1">Cell membrane</location>
        <topology evidence="1">Multi-pass membrane protein</topology>
    </subcellularLocation>
</comment>
<evidence type="ECO:0000256" key="5">
    <source>
        <dbReference type="ARBA" id="ARBA00022960"/>
    </source>
</evidence>
<feature type="transmembrane region" description="Helical" evidence="8">
    <location>
        <begin position="112"/>
        <end position="132"/>
    </location>
</feature>
<accession>A0A0H4QER0</accession>
<keyword evidence="3" id="KW-1003">Cell membrane</keyword>
<organism evidence="9 10">
    <name type="scientific">Companilactobacillus ginsenosidimutans</name>
    <dbReference type="NCBI Taxonomy" id="1007676"/>
    <lineage>
        <taxon>Bacteria</taxon>
        <taxon>Bacillati</taxon>
        <taxon>Bacillota</taxon>
        <taxon>Bacilli</taxon>
        <taxon>Lactobacillales</taxon>
        <taxon>Lactobacillaceae</taxon>
        <taxon>Companilactobacillus</taxon>
    </lineage>
</organism>
<dbReference type="InterPro" id="IPR007227">
    <property type="entry name" value="Cell_shape_determining_MreD"/>
</dbReference>
<dbReference type="Pfam" id="PF04093">
    <property type="entry name" value="MreD"/>
    <property type="match status" value="1"/>
</dbReference>
<evidence type="ECO:0000256" key="8">
    <source>
        <dbReference type="SAM" id="Phobius"/>
    </source>
</evidence>
<evidence type="ECO:0000313" key="9">
    <source>
        <dbReference type="EMBL" id="AKP66402.1"/>
    </source>
</evidence>
<dbReference type="GO" id="GO:0005886">
    <property type="term" value="C:plasma membrane"/>
    <property type="evidence" value="ECO:0007669"/>
    <property type="project" value="UniProtKB-SubCell"/>
</dbReference>
<dbReference type="KEGG" id="lgn:ABM34_01785"/>
<dbReference type="RefSeq" id="WP_048702721.1">
    <property type="nucleotide sequence ID" value="NZ_CP012034.1"/>
</dbReference>
<feature type="transmembrane region" description="Helical" evidence="8">
    <location>
        <begin position="144"/>
        <end position="165"/>
    </location>
</feature>
<dbReference type="GO" id="GO:0008360">
    <property type="term" value="P:regulation of cell shape"/>
    <property type="evidence" value="ECO:0007669"/>
    <property type="project" value="UniProtKB-KW"/>
</dbReference>
<feature type="transmembrane region" description="Helical" evidence="8">
    <location>
        <begin position="12"/>
        <end position="30"/>
    </location>
</feature>
<evidence type="ECO:0000256" key="1">
    <source>
        <dbReference type="ARBA" id="ARBA00004651"/>
    </source>
</evidence>
<evidence type="ECO:0000313" key="10">
    <source>
        <dbReference type="Proteomes" id="UP000036106"/>
    </source>
</evidence>
<keyword evidence="7 8" id="KW-0472">Membrane</keyword>
<feature type="transmembrane region" description="Helical" evidence="8">
    <location>
        <begin position="63"/>
        <end position="92"/>
    </location>
</feature>
<dbReference type="Proteomes" id="UP000036106">
    <property type="component" value="Chromosome"/>
</dbReference>
<dbReference type="STRING" id="1007676.ABM34_01785"/>
<evidence type="ECO:0000256" key="4">
    <source>
        <dbReference type="ARBA" id="ARBA00022692"/>
    </source>
</evidence>
<protein>
    <submittedName>
        <fullName evidence="9">Rod shape-determining protein MreD</fullName>
    </submittedName>
</protein>
<sequence>MPIKTQKMIGQVVFIMLAFYFDGLMKWSFLNNMNKGTMSIVPQLMLMVLVMLTTRLDSRRTILVYGIVFGVIYDSYYFGIIGLYTVLLPLILVGIDHYKFLFTKTSVGYETSIYFLSLTALETGVFLLEKLFKLASADIGDFITYILGPTLLWNIIVFFILYVPFANLSDWLVKYRRGTK</sequence>
<gene>
    <name evidence="9" type="ORF">ABM34_01785</name>
</gene>
<proteinExistence type="inferred from homology"/>